<feature type="domain" description="GED" evidence="2">
    <location>
        <begin position="585"/>
        <end position="677"/>
    </location>
</feature>
<dbReference type="InterPro" id="IPR001401">
    <property type="entry name" value="Dynamin_GTPase"/>
</dbReference>
<organism evidence="4 5">
    <name type="scientific">Hortaea werneckii</name>
    <name type="common">Black yeast</name>
    <name type="synonym">Cladosporium werneckii</name>
    <dbReference type="NCBI Taxonomy" id="91943"/>
    <lineage>
        <taxon>Eukaryota</taxon>
        <taxon>Fungi</taxon>
        <taxon>Dikarya</taxon>
        <taxon>Ascomycota</taxon>
        <taxon>Pezizomycotina</taxon>
        <taxon>Dothideomycetes</taxon>
        <taxon>Dothideomycetidae</taxon>
        <taxon>Mycosphaerellales</taxon>
        <taxon>Teratosphaeriaceae</taxon>
        <taxon>Hortaea</taxon>
    </lineage>
</organism>
<dbReference type="InterPro" id="IPR027417">
    <property type="entry name" value="P-loop_NTPase"/>
</dbReference>
<dbReference type="GO" id="GO:0048312">
    <property type="term" value="P:intracellular distribution of mitochondria"/>
    <property type="evidence" value="ECO:0007669"/>
    <property type="project" value="TreeGrafter"/>
</dbReference>
<dbReference type="GO" id="GO:0003924">
    <property type="term" value="F:GTPase activity"/>
    <property type="evidence" value="ECO:0007669"/>
    <property type="project" value="InterPro"/>
</dbReference>
<dbReference type="AlphaFoldDB" id="A0A3M7ECQ4"/>
<dbReference type="CDD" id="cd08771">
    <property type="entry name" value="DLP_1"/>
    <property type="match status" value="1"/>
</dbReference>
<dbReference type="GO" id="GO:0016020">
    <property type="term" value="C:membrane"/>
    <property type="evidence" value="ECO:0007669"/>
    <property type="project" value="TreeGrafter"/>
</dbReference>
<dbReference type="PRINTS" id="PR00195">
    <property type="entry name" value="DYNAMIN"/>
</dbReference>
<dbReference type="FunFam" id="3.40.50.300:FF:001425">
    <property type="entry name" value="Dynamin GTPase, putative"/>
    <property type="match status" value="1"/>
</dbReference>
<dbReference type="OrthoDB" id="415706at2759"/>
<protein>
    <recommendedName>
        <fullName evidence="6">GED domain-containing protein</fullName>
    </recommendedName>
</protein>
<dbReference type="Pfam" id="PF00350">
    <property type="entry name" value="Dynamin_N"/>
    <property type="match status" value="1"/>
</dbReference>
<dbReference type="EMBL" id="QWIP01000075">
    <property type="protein sequence ID" value="RMY74429.1"/>
    <property type="molecule type" value="Genomic_DNA"/>
</dbReference>
<dbReference type="SUPFAM" id="SSF52540">
    <property type="entry name" value="P-loop containing nucleoside triphosphate hydrolases"/>
    <property type="match status" value="1"/>
</dbReference>
<feature type="compositionally biased region" description="Polar residues" evidence="1">
    <location>
        <begin position="19"/>
        <end position="38"/>
    </location>
</feature>
<evidence type="ECO:0000313" key="5">
    <source>
        <dbReference type="Proteomes" id="UP000269276"/>
    </source>
</evidence>
<dbReference type="InterPro" id="IPR020850">
    <property type="entry name" value="GED_dom"/>
</dbReference>
<dbReference type="GO" id="GO:0005874">
    <property type="term" value="C:microtubule"/>
    <property type="evidence" value="ECO:0007669"/>
    <property type="project" value="TreeGrafter"/>
</dbReference>
<reference evidence="4 5" key="1">
    <citation type="journal article" date="2018" name="BMC Genomics">
        <title>Genomic evidence for intraspecific hybridization in a clonal and extremely halotolerant yeast.</title>
        <authorList>
            <person name="Gostincar C."/>
            <person name="Stajich J.E."/>
            <person name="Zupancic J."/>
            <person name="Zalar P."/>
            <person name="Gunde-Cimerman N."/>
        </authorList>
    </citation>
    <scope>NUCLEOTIDE SEQUENCE [LARGE SCALE GENOMIC DNA]</scope>
    <source>
        <strain evidence="4 5">EXF-2682</strain>
    </source>
</reference>
<feature type="domain" description="Dynamin-type G" evidence="3">
    <location>
        <begin position="61"/>
        <end position="349"/>
    </location>
</feature>
<evidence type="ECO:0000313" key="4">
    <source>
        <dbReference type="EMBL" id="RMY74429.1"/>
    </source>
</evidence>
<evidence type="ECO:0000259" key="3">
    <source>
        <dbReference type="PROSITE" id="PS51718"/>
    </source>
</evidence>
<dbReference type="InterPro" id="IPR030381">
    <property type="entry name" value="G_DYNAMIN_dom"/>
</dbReference>
<dbReference type="PANTHER" id="PTHR11566">
    <property type="entry name" value="DYNAMIN"/>
    <property type="match status" value="1"/>
</dbReference>
<dbReference type="GO" id="GO:0005739">
    <property type="term" value="C:mitochondrion"/>
    <property type="evidence" value="ECO:0007669"/>
    <property type="project" value="TreeGrafter"/>
</dbReference>
<dbReference type="PROSITE" id="PS51388">
    <property type="entry name" value="GED"/>
    <property type="match status" value="1"/>
</dbReference>
<comment type="caution">
    <text evidence="4">The sequence shown here is derived from an EMBL/GenBank/DDBJ whole genome shotgun (WGS) entry which is preliminary data.</text>
</comment>
<dbReference type="PROSITE" id="PS51718">
    <property type="entry name" value="G_DYNAMIN_2"/>
    <property type="match status" value="1"/>
</dbReference>
<accession>A0A3M7ECQ4</accession>
<dbReference type="GO" id="GO:0008017">
    <property type="term" value="F:microtubule binding"/>
    <property type="evidence" value="ECO:0007669"/>
    <property type="project" value="TreeGrafter"/>
</dbReference>
<dbReference type="SMART" id="SM00053">
    <property type="entry name" value="DYNc"/>
    <property type="match status" value="1"/>
</dbReference>
<dbReference type="InterPro" id="IPR045063">
    <property type="entry name" value="Dynamin_N"/>
</dbReference>
<dbReference type="GO" id="GO:0000266">
    <property type="term" value="P:mitochondrial fission"/>
    <property type="evidence" value="ECO:0007669"/>
    <property type="project" value="TreeGrafter"/>
</dbReference>
<dbReference type="VEuPathDB" id="FungiDB:BTJ68_15410"/>
<gene>
    <name evidence="4" type="ORF">D0863_03242</name>
</gene>
<dbReference type="GO" id="GO:0005525">
    <property type="term" value="F:GTP binding"/>
    <property type="evidence" value="ECO:0007669"/>
    <property type="project" value="InterPro"/>
</dbReference>
<evidence type="ECO:0008006" key="6">
    <source>
        <dbReference type="Google" id="ProtNLM"/>
    </source>
</evidence>
<dbReference type="Proteomes" id="UP000269276">
    <property type="component" value="Unassembled WGS sequence"/>
</dbReference>
<evidence type="ECO:0000259" key="2">
    <source>
        <dbReference type="PROSITE" id="PS51388"/>
    </source>
</evidence>
<feature type="compositionally biased region" description="Basic and acidic residues" evidence="1">
    <location>
        <begin position="1"/>
        <end position="18"/>
    </location>
</feature>
<dbReference type="VEuPathDB" id="FungiDB:BTJ68_15411"/>
<dbReference type="GO" id="GO:0016559">
    <property type="term" value="P:peroxisome fission"/>
    <property type="evidence" value="ECO:0007669"/>
    <property type="project" value="TreeGrafter"/>
</dbReference>
<feature type="region of interest" description="Disordered" evidence="1">
    <location>
        <begin position="1"/>
        <end position="38"/>
    </location>
</feature>
<name>A0A3M7ECQ4_HORWE</name>
<dbReference type="InterPro" id="IPR022812">
    <property type="entry name" value="Dynamin"/>
</dbReference>
<dbReference type="PANTHER" id="PTHR11566:SF66">
    <property type="entry name" value="INTERFERON-INDUCED GTP-BINDING PROTEIN MX"/>
    <property type="match status" value="1"/>
</dbReference>
<dbReference type="GO" id="GO:0006897">
    <property type="term" value="P:endocytosis"/>
    <property type="evidence" value="ECO:0007669"/>
    <property type="project" value="TreeGrafter"/>
</dbReference>
<proteinExistence type="predicted"/>
<dbReference type="Gene3D" id="3.40.50.300">
    <property type="entry name" value="P-loop containing nucleotide triphosphate hydrolases"/>
    <property type="match status" value="1"/>
</dbReference>
<sequence length="677" mass="76399">MGSKGTDDAMKGEHDETKPSANQNHGPQTIGTSSLDALQSQDFRRMMDMVDKLRRSRLSGVVQLPQLVVCRDQSSGKSSVLEALTGIPFPRKENLCTRFATEIILRRAPQVSISTKIIPDKVRPAAEKKRLESFKRSIVDFSELPHLMEEATSLMGLSGDGDGNSGPARAFSRDVLSIEIAGSDRPQLTLVDLPGLIHSENKMQSKEDVELIRGLVDDYLKEKRTIIMAVVSAKSDYADQIILKKCRDIDPKGHRTLGVITKPDFLEPGSGNEASWLELAGNKDIFPELGWHMLKNRSDKESDKSFEERNAAEKAFFSQGSYRDLPENELDIVKAAVNAQYNHEFFGMPHARAGIDKESDSRRLCTIVKRLNFQFAMAMHQYGHKQAIIEPDSEVVTEEPELEAEYQNFASRPLQITRSEAINQAHGMLIRSRGHELPGTFSSALVNDLFWEQASKWPKIAACHIINVMRFRHHLMDMAVDYAAPEDVADRLKAGKVRSATYHRFDAAQADFKRIVNDMHQNPITYDPSYTAIVQKMRRDKQKAKSESLARQAEMNVHNANFDHQNEPAQVRDGMIEPDMDKTSAEDALDCSQAYYKEEVEYFIKVVIKQVIQRHFLEDLEKDTLSPMLVAKMSDDEVKVIAAETEEVVRKRSNLEKLKSVLEEGEETFSSALGLFK</sequence>
<evidence type="ECO:0000256" key="1">
    <source>
        <dbReference type="SAM" id="MobiDB-lite"/>
    </source>
</evidence>